<dbReference type="PANTHER" id="PTHR30146">
    <property type="entry name" value="LACI-RELATED TRANSCRIPTIONAL REPRESSOR"/>
    <property type="match status" value="1"/>
</dbReference>
<dbReference type="PROSITE" id="PS50932">
    <property type="entry name" value="HTH_LACI_2"/>
    <property type="match status" value="1"/>
</dbReference>
<organism evidence="6 7">
    <name type="scientific">Alloscardovia macacae</name>
    <dbReference type="NCBI Taxonomy" id="1160091"/>
    <lineage>
        <taxon>Bacteria</taxon>
        <taxon>Bacillati</taxon>
        <taxon>Actinomycetota</taxon>
        <taxon>Actinomycetes</taxon>
        <taxon>Bifidobacteriales</taxon>
        <taxon>Bifidobacteriaceae</taxon>
        <taxon>Alloscardovia</taxon>
    </lineage>
</organism>
<dbReference type="Pfam" id="PF00356">
    <property type="entry name" value="LacI"/>
    <property type="match status" value="1"/>
</dbReference>
<evidence type="ECO:0000259" key="5">
    <source>
        <dbReference type="PROSITE" id="PS50932"/>
    </source>
</evidence>
<keyword evidence="1" id="KW-0678">Repressor</keyword>
<dbReference type="InterPro" id="IPR000843">
    <property type="entry name" value="HTH_LacI"/>
</dbReference>
<evidence type="ECO:0000256" key="2">
    <source>
        <dbReference type="ARBA" id="ARBA00023015"/>
    </source>
</evidence>
<dbReference type="Gene3D" id="1.10.260.40">
    <property type="entry name" value="lambda repressor-like DNA-binding domains"/>
    <property type="match status" value="1"/>
</dbReference>
<keyword evidence="2" id="KW-0805">Transcription regulation</keyword>
<dbReference type="Proteomes" id="UP000243540">
    <property type="component" value="Unassembled WGS sequence"/>
</dbReference>
<dbReference type="EMBL" id="NEKC01000019">
    <property type="protein sequence ID" value="OTA28274.1"/>
    <property type="molecule type" value="Genomic_DNA"/>
</dbReference>
<accession>A0A1Y2STG8</accession>
<evidence type="ECO:0000256" key="4">
    <source>
        <dbReference type="ARBA" id="ARBA00023163"/>
    </source>
</evidence>
<keyword evidence="4" id="KW-0804">Transcription</keyword>
<dbReference type="InterPro" id="IPR046335">
    <property type="entry name" value="LacI/GalR-like_sensor"/>
</dbReference>
<gene>
    <name evidence="6" type="ORF">B9T39_07075</name>
</gene>
<dbReference type="CDD" id="cd01392">
    <property type="entry name" value="HTH_LacI"/>
    <property type="match status" value="1"/>
</dbReference>
<evidence type="ECO:0000256" key="3">
    <source>
        <dbReference type="ARBA" id="ARBA00023125"/>
    </source>
</evidence>
<dbReference type="OrthoDB" id="9798934at2"/>
<evidence type="ECO:0000256" key="1">
    <source>
        <dbReference type="ARBA" id="ARBA00022491"/>
    </source>
</evidence>
<dbReference type="CDD" id="cd06288">
    <property type="entry name" value="PBP1_sucrose_transcription_regulator"/>
    <property type="match status" value="1"/>
</dbReference>
<evidence type="ECO:0000313" key="6">
    <source>
        <dbReference type="EMBL" id="OTA28274.1"/>
    </source>
</evidence>
<dbReference type="SUPFAM" id="SSF47413">
    <property type="entry name" value="lambda repressor-like DNA-binding domains"/>
    <property type="match status" value="1"/>
</dbReference>
<dbReference type="PANTHER" id="PTHR30146:SF148">
    <property type="entry name" value="HTH-TYPE TRANSCRIPTIONAL REPRESSOR PURR-RELATED"/>
    <property type="match status" value="1"/>
</dbReference>
<dbReference type="InterPro" id="IPR028082">
    <property type="entry name" value="Peripla_BP_I"/>
</dbReference>
<dbReference type="GO" id="GO:0003700">
    <property type="term" value="F:DNA-binding transcription factor activity"/>
    <property type="evidence" value="ECO:0007669"/>
    <property type="project" value="TreeGrafter"/>
</dbReference>
<reference evidence="6 7" key="1">
    <citation type="submission" date="2017-04" db="EMBL/GenBank/DDBJ databases">
        <title>Draft genome sequences of Alloscardovia macacae UMA81211 and UMA81212 isolated from the feces of a rhesus macaque (Macaca mulatta).</title>
        <authorList>
            <person name="Albert K."/>
            <person name="Sela D.A."/>
        </authorList>
    </citation>
    <scope>NUCLEOTIDE SEQUENCE [LARGE SCALE GENOMIC DNA]</scope>
    <source>
        <strain evidence="6 7">UMA81212</strain>
    </source>
</reference>
<evidence type="ECO:0000313" key="7">
    <source>
        <dbReference type="Proteomes" id="UP000243540"/>
    </source>
</evidence>
<dbReference type="SMART" id="SM00354">
    <property type="entry name" value="HTH_LACI"/>
    <property type="match status" value="1"/>
</dbReference>
<dbReference type="InterPro" id="IPR010982">
    <property type="entry name" value="Lambda_DNA-bd_dom_sf"/>
</dbReference>
<dbReference type="RefSeq" id="WP_086107115.1">
    <property type="nucleotide sequence ID" value="NZ_NEKB01000016.1"/>
</dbReference>
<dbReference type="AlphaFoldDB" id="A0A1Y2STG8"/>
<comment type="caution">
    <text evidence="6">The sequence shown here is derived from an EMBL/GenBank/DDBJ whole genome shotgun (WGS) entry which is preliminary data.</text>
</comment>
<dbReference type="GO" id="GO:0000976">
    <property type="term" value="F:transcription cis-regulatory region binding"/>
    <property type="evidence" value="ECO:0007669"/>
    <property type="project" value="TreeGrafter"/>
</dbReference>
<protein>
    <submittedName>
        <fullName evidence="6">LacI family transcriptional regulator</fullName>
    </submittedName>
</protein>
<feature type="domain" description="HTH lacI-type" evidence="5">
    <location>
        <begin position="2"/>
        <end position="58"/>
    </location>
</feature>
<keyword evidence="3" id="KW-0238">DNA-binding</keyword>
<proteinExistence type="predicted"/>
<sequence>MVTMKEISAQAGVSVSTVSLVLNNRDKGRIKPRVAAQIRQVARDLGYRPNLMARSLKTSHTHILGFLSKEVATTPYAGPIILGAQDAASQYGYVIMTVSADDPRSSEETEISALERYGVDGFFLAEMSNRKARVPSSLQNYPTVLVNATDGHPASSTTPNQIHHTGIAPDERLIGYDATMRLIHAGCTRIAYVGCSEPMLAEGLRLEGYKEALGEAGLPFDSSLVTAVLNNGPALHSVRELIETQHPDGIFCFNDARAWYVYDTAARLGLTIGKDISVVGVDNHRIFAETLEPQLSTVELPHYEMGYWAACKLISMIEPERELDFSTSPRPLRATLPPLDSEGDVLIHCSLVDKNSVITQ</sequence>
<dbReference type="STRING" id="1160091.B9T39_07075"/>
<dbReference type="SUPFAM" id="SSF53822">
    <property type="entry name" value="Periplasmic binding protein-like I"/>
    <property type="match status" value="1"/>
</dbReference>
<dbReference type="Pfam" id="PF13377">
    <property type="entry name" value="Peripla_BP_3"/>
    <property type="match status" value="1"/>
</dbReference>
<dbReference type="Gene3D" id="3.40.50.2300">
    <property type="match status" value="2"/>
</dbReference>
<name>A0A1Y2STG8_9BIFI</name>